<evidence type="ECO:0000256" key="1">
    <source>
        <dbReference type="ARBA" id="ARBA00004123"/>
    </source>
</evidence>
<dbReference type="CDD" id="cd00067">
    <property type="entry name" value="GAL4"/>
    <property type="match status" value="1"/>
</dbReference>
<comment type="caution">
    <text evidence="7">The sequence shown here is derived from an EMBL/GenBank/DDBJ whole genome shotgun (WGS) entry which is preliminary data.</text>
</comment>
<dbReference type="Pfam" id="PF00172">
    <property type="entry name" value="Zn_clus"/>
    <property type="match status" value="1"/>
</dbReference>
<dbReference type="AlphaFoldDB" id="A0A9W4HL32"/>
<evidence type="ECO:0000256" key="5">
    <source>
        <dbReference type="ARBA" id="ARBA00023242"/>
    </source>
</evidence>
<reference evidence="7" key="1">
    <citation type="submission" date="2021-07" db="EMBL/GenBank/DDBJ databases">
        <authorList>
            <person name="Branca A.L. A."/>
        </authorList>
    </citation>
    <scope>NUCLEOTIDE SEQUENCE</scope>
</reference>
<evidence type="ECO:0000259" key="6">
    <source>
        <dbReference type="PROSITE" id="PS50048"/>
    </source>
</evidence>
<dbReference type="PANTHER" id="PTHR37534:SF46">
    <property type="entry name" value="ZN(II)2CYS6 TRANSCRIPTION FACTOR (EUROFUNG)"/>
    <property type="match status" value="1"/>
</dbReference>
<protein>
    <recommendedName>
        <fullName evidence="6">Zn(2)-C6 fungal-type domain-containing protein</fullName>
    </recommendedName>
</protein>
<dbReference type="GO" id="GO:0005634">
    <property type="term" value="C:nucleus"/>
    <property type="evidence" value="ECO:0007669"/>
    <property type="project" value="UniProtKB-SubCell"/>
</dbReference>
<dbReference type="Proteomes" id="UP001153618">
    <property type="component" value="Unassembled WGS sequence"/>
</dbReference>
<keyword evidence="5" id="KW-0539">Nucleus</keyword>
<keyword evidence="4" id="KW-0804">Transcription</keyword>
<comment type="subcellular location">
    <subcellularLocation>
        <location evidence="1">Nucleus</location>
    </subcellularLocation>
</comment>
<evidence type="ECO:0000313" key="8">
    <source>
        <dbReference type="Proteomes" id="UP001153618"/>
    </source>
</evidence>
<dbReference type="PROSITE" id="PS50048">
    <property type="entry name" value="ZN2_CY6_FUNGAL_2"/>
    <property type="match status" value="1"/>
</dbReference>
<proteinExistence type="predicted"/>
<accession>A0A9W4HL32</accession>
<organism evidence="7 8">
    <name type="scientific">Penicillium olsonii</name>
    <dbReference type="NCBI Taxonomy" id="99116"/>
    <lineage>
        <taxon>Eukaryota</taxon>
        <taxon>Fungi</taxon>
        <taxon>Dikarya</taxon>
        <taxon>Ascomycota</taxon>
        <taxon>Pezizomycotina</taxon>
        <taxon>Eurotiomycetes</taxon>
        <taxon>Eurotiomycetidae</taxon>
        <taxon>Eurotiales</taxon>
        <taxon>Aspergillaceae</taxon>
        <taxon>Penicillium</taxon>
    </lineage>
</organism>
<dbReference type="Pfam" id="PF11951">
    <property type="entry name" value="Fungal_trans_2"/>
    <property type="match status" value="1"/>
</dbReference>
<keyword evidence="8" id="KW-1185">Reference proteome</keyword>
<evidence type="ECO:0000256" key="3">
    <source>
        <dbReference type="ARBA" id="ARBA00023125"/>
    </source>
</evidence>
<name>A0A9W4HL32_PENOL</name>
<dbReference type="Gene3D" id="4.10.240.10">
    <property type="entry name" value="Zn(2)-C6 fungal-type DNA-binding domain"/>
    <property type="match status" value="1"/>
</dbReference>
<dbReference type="SMART" id="SM00066">
    <property type="entry name" value="GAL4"/>
    <property type="match status" value="1"/>
</dbReference>
<dbReference type="GO" id="GO:0003677">
    <property type="term" value="F:DNA binding"/>
    <property type="evidence" value="ECO:0007669"/>
    <property type="project" value="UniProtKB-KW"/>
</dbReference>
<feature type="domain" description="Zn(2)-C6 fungal-type" evidence="6">
    <location>
        <begin position="20"/>
        <end position="48"/>
    </location>
</feature>
<dbReference type="OrthoDB" id="39175at2759"/>
<dbReference type="InterPro" id="IPR021858">
    <property type="entry name" value="Fun_TF"/>
</dbReference>
<dbReference type="EMBL" id="CAJVOS010000016">
    <property type="protein sequence ID" value="CAG8050866.1"/>
    <property type="molecule type" value="Genomic_DNA"/>
</dbReference>
<dbReference type="GO" id="GO:0008270">
    <property type="term" value="F:zinc ion binding"/>
    <property type="evidence" value="ECO:0007669"/>
    <property type="project" value="InterPro"/>
</dbReference>
<dbReference type="InterPro" id="IPR036864">
    <property type="entry name" value="Zn2-C6_fun-type_DNA-bd_sf"/>
</dbReference>
<evidence type="ECO:0000256" key="2">
    <source>
        <dbReference type="ARBA" id="ARBA00023015"/>
    </source>
</evidence>
<keyword evidence="2" id="KW-0805">Transcription regulation</keyword>
<gene>
    <name evidence="7" type="ORF">POLS_LOCUS3260</name>
</gene>
<keyword evidence="3" id="KW-0238">DNA-binding</keyword>
<dbReference type="GO" id="GO:0000981">
    <property type="term" value="F:DNA-binding transcription factor activity, RNA polymerase II-specific"/>
    <property type="evidence" value="ECO:0007669"/>
    <property type="project" value="InterPro"/>
</dbReference>
<sequence length="613" mass="68628">MYKAAPQRPKKTSIVRSRSGCQACRQRRVKCDEKKPSCRACVRRGDKCEPTTPNFDFRDGVGVAAKPRAIRGVERKTPSKELQGRVTAALDEDHQDSLMDFSTQPTQSKNPLTPESHFMDGEWLSCSPITPQSMTTTFPSPLPSQTMMRSLGRSENEMLYLMHWEQSCAQALPSFQSHILLMAEKHAPLMQALLALSACNMSRSLPEKTEGSIGTSPSQIIYRPRRDCLQASQHYYGSAINQIARIVGKATSSSVSHTLAAMVLFCYFESAMGDFAGFACHAQGVDKFINAHFTAISSNPKDRDMISAWLQAKFHAWWLRMNFSSFSFQASQGSLCLSSDITTMLRSINASRTIIMSILCESYRVSNIALLQLGPCGTQTSVITVGECVESLQTELRKLDEWHSELSQSELPIESFPGFVNRDEGHLRPLRFNSHYFAMNYAYYVCARIMQCTHLLHGLGSTGSRPDHPENQEINYWMMLLIRIVSGLDKGDCFGRNVHSIGISSLLGICLLRCQDAMIGKWIEDWVHEWDTLSVLEEGSFPIYQTRETIRLINEGKAPGNEIYAIALPEEDGGGTGKYMSYNSQCFDEVLTMGRRVSSGLLYCELVPIKVDI</sequence>
<dbReference type="SUPFAM" id="SSF57701">
    <property type="entry name" value="Zn2/Cys6 DNA-binding domain"/>
    <property type="match status" value="1"/>
</dbReference>
<evidence type="ECO:0000256" key="4">
    <source>
        <dbReference type="ARBA" id="ARBA00023163"/>
    </source>
</evidence>
<evidence type="ECO:0000313" key="7">
    <source>
        <dbReference type="EMBL" id="CAG8050866.1"/>
    </source>
</evidence>
<dbReference type="InterPro" id="IPR001138">
    <property type="entry name" value="Zn2Cys6_DnaBD"/>
</dbReference>
<dbReference type="PANTHER" id="PTHR37534">
    <property type="entry name" value="TRANSCRIPTIONAL ACTIVATOR PROTEIN UGA3"/>
    <property type="match status" value="1"/>
</dbReference>
<dbReference type="PROSITE" id="PS00463">
    <property type="entry name" value="ZN2_CY6_FUNGAL_1"/>
    <property type="match status" value="1"/>
</dbReference>